<dbReference type="InterPro" id="IPR004788">
    <property type="entry name" value="Ribose5P_isomerase_type_A"/>
</dbReference>
<dbReference type="NCBIfam" id="NF001924">
    <property type="entry name" value="PRK00702.1"/>
    <property type="match status" value="1"/>
</dbReference>
<accession>A0A858Q4K7</accession>
<dbReference type="FunFam" id="3.40.50.1360:FF:000001">
    <property type="entry name" value="Ribose-5-phosphate isomerase A"/>
    <property type="match status" value="1"/>
</dbReference>
<dbReference type="GO" id="GO:0005829">
    <property type="term" value="C:cytosol"/>
    <property type="evidence" value="ECO:0007669"/>
    <property type="project" value="TreeGrafter"/>
</dbReference>
<dbReference type="PANTHER" id="PTHR11934">
    <property type="entry name" value="RIBOSE-5-PHOSPHATE ISOMERASE"/>
    <property type="match status" value="1"/>
</dbReference>
<dbReference type="InterPro" id="IPR037171">
    <property type="entry name" value="NagB/RpiA_transferase-like"/>
</dbReference>
<evidence type="ECO:0000256" key="3">
    <source>
        <dbReference type="HAMAP-Rule" id="MF_00170"/>
    </source>
</evidence>
<evidence type="ECO:0000313" key="4">
    <source>
        <dbReference type="EMBL" id="QJD28780.1"/>
    </source>
</evidence>
<dbReference type="CDD" id="cd01398">
    <property type="entry name" value="RPI_A"/>
    <property type="match status" value="1"/>
</dbReference>
<dbReference type="GO" id="GO:0006014">
    <property type="term" value="P:D-ribose metabolic process"/>
    <property type="evidence" value="ECO:0007669"/>
    <property type="project" value="TreeGrafter"/>
</dbReference>
<feature type="binding site" evidence="3">
    <location>
        <position position="121"/>
    </location>
    <ligand>
        <name>substrate</name>
    </ligand>
</feature>
<comment type="pathway">
    <text evidence="3">Carbohydrate degradation; pentose phosphate pathway; D-ribose 5-phosphate from D-ribulose 5-phosphate (non-oxidative stage): step 1/1.</text>
</comment>
<dbReference type="RefSeq" id="WP_169601655.1">
    <property type="nucleotide sequence ID" value="NZ_CP046565.1"/>
</dbReference>
<comment type="function">
    <text evidence="3">Catalyzes the reversible conversion of ribose-5-phosphate to ribulose 5-phosphate.</text>
</comment>
<dbReference type="AlphaFoldDB" id="A0A858Q4K7"/>
<proteinExistence type="inferred from homology"/>
<feature type="active site" description="Proton acceptor" evidence="3">
    <location>
        <position position="103"/>
    </location>
</feature>
<feature type="binding site" evidence="3">
    <location>
        <begin position="94"/>
        <end position="97"/>
    </location>
    <ligand>
        <name>substrate</name>
    </ligand>
</feature>
<feature type="binding site" evidence="3">
    <location>
        <begin position="28"/>
        <end position="31"/>
    </location>
    <ligand>
        <name>substrate</name>
    </ligand>
</feature>
<name>A0A858Q4K7_9GAMM</name>
<dbReference type="NCBIfam" id="TIGR00021">
    <property type="entry name" value="rpiA"/>
    <property type="match status" value="1"/>
</dbReference>
<keyword evidence="5" id="KW-1185">Reference proteome</keyword>
<dbReference type="KEGG" id="metu:GNH96_01585"/>
<dbReference type="FunFam" id="3.30.70.260:FF:000004">
    <property type="entry name" value="Ribose-5-phosphate isomerase A"/>
    <property type="match status" value="1"/>
</dbReference>
<dbReference type="InterPro" id="IPR020672">
    <property type="entry name" value="Ribose5P_isomerase_typA_subgr"/>
</dbReference>
<evidence type="ECO:0000313" key="5">
    <source>
        <dbReference type="Proteomes" id="UP000503004"/>
    </source>
</evidence>
<comment type="subunit">
    <text evidence="3">Homodimer.</text>
</comment>
<reference evidence="5" key="1">
    <citation type="submission" date="2019-12" db="EMBL/GenBank/DDBJ databases">
        <authorList>
            <person name="Awala S.I."/>
            <person name="Rhee S.K."/>
        </authorList>
    </citation>
    <scope>NUCLEOTIDE SEQUENCE [LARGE SCALE GENOMIC DNA]</scope>
    <source>
        <strain evidence="5">IM1</strain>
    </source>
</reference>
<dbReference type="SUPFAM" id="SSF75445">
    <property type="entry name" value="D-ribose-5-phosphate isomerase (RpiA), lid domain"/>
    <property type="match status" value="1"/>
</dbReference>
<evidence type="ECO:0000256" key="1">
    <source>
        <dbReference type="ARBA" id="ARBA00001713"/>
    </source>
</evidence>
<dbReference type="EC" id="5.3.1.6" evidence="3"/>
<dbReference type="HAMAP" id="MF_00170">
    <property type="entry name" value="Rib_5P_isom_A"/>
    <property type="match status" value="1"/>
</dbReference>
<dbReference type="GO" id="GO:0004751">
    <property type="term" value="F:ribose-5-phosphate isomerase activity"/>
    <property type="evidence" value="ECO:0007669"/>
    <property type="project" value="UniProtKB-UniRule"/>
</dbReference>
<dbReference type="GO" id="GO:0009052">
    <property type="term" value="P:pentose-phosphate shunt, non-oxidative branch"/>
    <property type="evidence" value="ECO:0007669"/>
    <property type="project" value="UniProtKB-UniRule"/>
</dbReference>
<protein>
    <recommendedName>
        <fullName evidence="3">Ribose-5-phosphate isomerase A</fullName>
        <ecNumber evidence="3">5.3.1.6</ecNumber>
    </recommendedName>
    <alternativeName>
        <fullName evidence="3">Phosphoriboisomerase A</fullName>
        <shortName evidence="3">PRI</shortName>
    </alternativeName>
</protein>
<evidence type="ECO:0000256" key="2">
    <source>
        <dbReference type="ARBA" id="ARBA00023235"/>
    </source>
</evidence>
<dbReference type="SUPFAM" id="SSF100950">
    <property type="entry name" value="NagB/RpiA/CoA transferase-like"/>
    <property type="match status" value="1"/>
</dbReference>
<dbReference type="PANTHER" id="PTHR11934:SF0">
    <property type="entry name" value="RIBOSE-5-PHOSPHATE ISOMERASE"/>
    <property type="match status" value="1"/>
</dbReference>
<sequence>MTQDELKRKVAEAALDYVKDVTILGVGTGSTVNHFIDLLADLKGGIEGAVSSSEASSERLKKIGIPVLDLNAAGTLDVYVDGADEVNAAKQMIKGGGAALTREKIVAEASRKFVCIVDETKYVDVLGKFPLPVEVIPMARSLVARRLVELGGTPVWRENCVTDNGNVILDVYNLSITDPVELEHRINDIPGVVCNGVFALRPADVVLIGSPSGVRTLP</sequence>
<keyword evidence="2 3" id="KW-0413">Isomerase</keyword>
<dbReference type="UniPathway" id="UPA00115">
    <property type="reaction ID" value="UER00412"/>
</dbReference>
<dbReference type="Proteomes" id="UP000503004">
    <property type="component" value="Chromosome"/>
</dbReference>
<dbReference type="Gene3D" id="3.30.70.260">
    <property type="match status" value="1"/>
</dbReference>
<dbReference type="Gene3D" id="3.40.50.1360">
    <property type="match status" value="1"/>
</dbReference>
<feature type="binding site" evidence="3">
    <location>
        <begin position="81"/>
        <end position="84"/>
    </location>
    <ligand>
        <name>substrate</name>
    </ligand>
</feature>
<dbReference type="EMBL" id="CP046565">
    <property type="protein sequence ID" value="QJD28780.1"/>
    <property type="molecule type" value="Genomic_DNA"/>
</dbReference>
<gene>
    <name evidence="3 4" type="primary">rpiA</name>
    <name evidence="4" type="ORF">GNH96_01585</name>
</gene>
<comment type="catalytic activity">
    <reaction evidence="1 3">
        <text>aldehydo-D-ribose 5-phosphate = D-ribulose 5-phosphate</text>
        <dbReference type="Rhea" id="RHEA:14657"/>
        <dbReference type="ChEBI" id="CHEBI:58121"/>
        <dbReference type="ChEBI" id="CHEBI:58273"/>
        <dbReference type="EC" id="5.3.1.6"/>
    </reaction>
</comment>
<organism evidence="4 5">
    <name type="scientific">Methylococcus geothermalis</name>
    <dbReference type="NCBI Taxonomy" id="2681310"/>
    <lineage>
        <taxon>Bacteria</taxon>
        <taxon>Pseudomonadati</taxon>
        <taxon>Pseudomonadota</taxon>
        <taxon>Gammaproteobacteria</taxon>
        <taxon>Methylococcales</taxon>
        <taxon>Methylococcaceae</taxon>
        <taxon>Methylococcus</taxon>
    </lineage>
</organism>
<comment type="similarity">
    <text evidence="3">Belongs to the ribose 5-phosphate isomerase family.</text>
</comment>
<dbReference type="Pfam" id="PF06026">
    <property type="entry name" value="Rib_5-P_isom_A"/>
    <property type="match status" value="1"/>
</dbReference>